<comment type="caution">
    <text evidence="1">The sequence shown here is derived from an EMBL/GenBank/DDBJ whole genome shotgun (WGS) entry which is preliminary data.</text>
</comment>
<dbReference type="Proteomes" id="UP001165960">
    <property type="component" value="Unassembled WGS sequence"/>
</dbReference>
<reference evidence="1" key="1">
    <citation type="submission" date="2022-04" db="EMBL/GenBank/DDBJ databases">
        <title>Genome of the entomopathogenic fungus Entomophthora muscae.</title>
        <authorList>
            <person name="Elya C."/>
            <person name="Lovett B.R."/>
            <person name="Lee E."/>
            <person name="Macias A.M."/>
            <person name="Hajek A.E."/>
            <person name="De Bivort B.L."/>
            <person name="Kasson M.T."/>
            <person name="De Fine Licht H.H."/>
            <person name="Stajich J.E."/>
        </authorList>
    </citation>
    <scope>NUCLEOTIDE SEQUENCE</scope>
    <source>
        <strain evidence="1">Berkeley</strain>
    </source>
</reference>
<evidence type="ECO:0000313" key="1">
    <source>
        <dbReference type="EMBL" id="KAJ9060354.1"/>
    </source>
</evidence>
<proteinExistence type="predicted"/>
<organism evidence="1 2">
    <name type="scientific">Entomophthora muscae</name>
    <dbReference type="NCBI Taxonomy" id="34485"/>
    <lineage>
        <taxon>Eukaryota</taxon>
        <taxon>Fungi</taxon>
        <taxon>Fungi incertae sedis</taxon>
        <taxon>Zoopagomycota</taxon>
        <taxon>Entomophthoromycotina</taxon>
        <taxon>Entomophthoromycetes</taxon>
        <taxon>Entomophthorales</taxon>
        <taxon>Entomophthoraceae</taxon>
        <taxon>Entomophthora</taxon>
    </lineage>
</organism>
<name>A0ACC2SD73_9FUNG</name>
<accession>A0ACC2SD73</accession>
<dbReference type="EMBL" id="QTSX02005201">
    <property type="protein sequence ID" value="KAJ9060354.1"/>
    <property type="molecule type" value="Genomic_DNA"/>
</dbReference>
<keyword evidence="2" id="KW-1185">Reference proteome</keyword>
<protein>
    <submittedName>
        <fullName evidence="1">Uncharacterized protein</fullName>
    </submittedName>
</protein>
<gene>
    <name evidence="1" type="ORF">DSO57_1031724</name>
</gene>
<sequence length="168" mass="18490">MIFIDVRAQNALDNHLAFVETAGLTFQKGSKKAVTSDKLLSTMLIEKPKLQESNPDTPWAASLQFFGFKPEQDLTLGNLLKLDEPSLPTTMPPALEVPVNPNNQQNRLATDPGIIQATTEKETNELSVRSGPPRDDMSREQTREVECSQFKPANGITPAIDATKDVKT</sequence>
<evidence type="ECO:0000313" key="2">
    <source>
        <dbReference type="Proteomes" id="UP001165960"/>
    </source>
</evidence>